<dbReference type="RefSeq" id="WP_182385572.1">
    <property type="nucleotide sequence ID" value="NZ_CP059833.1"/>
</dbReference>
<accession>A0A7G5FDS4</accession>
<dbReference type="EMBL" id="CP059833">
    <property type="protein sequence ID" value="QMV84765.1"/>
    <property type="molecule type" value="Genomic_DNA"/>
</dbReference>
<dbReference type="InterPro" id="IPR038468">
    <property type="entry name" value="MmpS_C"/>
</dbReference>
<evidence type="ECO:0000313" key="3">
    <source>
        <dbReference type="EMBL" id="QMV84765.1"/>
    </source>
</evidence>
<feature type="chain" id="PRO_5038887605" description="Secreted protein" evidence="2">
    <location>
        <begin position="18"/>
        <end position="183"/>
    </location>
</feature>
<feature type="signal peptide" evidence="2">
    <location>
        <begin position="1"/>
        <end position="17"/>
    </location>
</feature>
<feature type="compositionally biased region" description="Low complexity" evidence="1">
    <location>
        <begin position="34"/>
        <end position="48"/>
    </location>
</feature>
<keyword evidence="2" id="KW-0732">Signal</keyword>
<organism evidence="3 4">
    <name type="scientific">Corynebacterium hindlerae</name>
    <dbReference type="NCBI Taxonomy" id="699041"/>
    <lineage>
        <taxon>Bacteria</taxon>
        <taxon>Bacillati</taxon>
        <taxon>Actinomycetota</taxon>
        <taxon>Actinomycetes</taxon>
        <taxon>Mycobacteriales</taxon>
        <taxon>Corynebacteriaceae</taxon>
        <taxon>Corynebacterium</taxon>
    </lineage>
</organism>
<gene>
    <name evidence="3" type="ORF">HW450_10530</name>
</gene>
<feature type="region of interest" description="Disordered" evidence="1">
    <location>
        <begin position="24"/>
        <end position="60"/>
    </location>
</feature>
<dbReference type="Proteomes" id="UP000515570">
    <property type="component" value="Chromosome"/>
</dbReference>
<dbReference type="AlphaFoldDB" id="A0A7G5FDS4"/>
<evidence type="ECO:0000256" key="2">
    <source>
        <dbReference type="SAM" id="SignalP"/>
    </source>
</evidence>
<proteinExistence type="predicted"/>
<protein>
    <recommendedName>
        <fullName evidence="5">Secreted protein</fullName>
    </recommendedName>
</protein>
<evidence type="ECO:0000313" key="4">
    <source>
        <dbReference type="Proteomes" id="UP000515570"/>
    </source>
</evidence>
<dbReference type="Gene3D" id="2.60.40.2880">
    <property type="entry name" value="MmpS1-5, C-terminal soluble domain"/>
    <property type="match status" value="1"/>
</dbReference>
<reference evidence="3 4" key="1">
    <citation type="submission" date="2020-07" db="EMBL/GenBank/DDBJ databases">
        <title>non toxigenic Corynebacterium sp. nov from a clinical source.</title>
        <authorList>
            <person name="Bernier A.-M."/>
            <person name="Bernard K."/>
        </authorList>
    </citation>
    <scope>NUCLEOTIDE SEQUENCE [LARGE SCALE GENOMIC DNA]</scope>
    <source>
        <strain evidence="4">NML 93-0612</strain>
    </source>
</reference>
<evidence type="ECO:0000256" key="1">
    <source>
        <dbReference type="SAM" id="MobiDB-lite"/>
    </source>
</evidence>
<evidence type="ECO:0008006" key="5">
    <source>
        <dbReference type="Google" id="ProtNLM"/>
    </source>
</evidence>
<name>A0A7G5FDS4_9CORY</name>
<keyword evidence="4" id="KW-1185">Reference proteome</keyword>
<sequence>MRAIVIASALLTCAAIAGCTSTDDSKVTEPVAQPPATSSVVTSSTPPAKQGDRAPSNPKFAKLTPNVVLGSTDYAKYWTSSGLKYDKKARTVTVTFNGSSDALVMLDKDPSKAVQLPFTADVTTTDYYINLMAGSLDRSTSLTCSVTYNGKPVLENSWAEDGKISCSVPAELLADIDAGKVTY</sequence>
<dbReference type="PROSITE" id="PS51257">
    <property type="entry name" value="PROKAR_LIPOPROTEIN"/>
    <property type="match status" value="1"/>
</dbReference>